<dbReference type="PANTHER" id="PTHR33392:SF6">
    <property type="entry name" value="POLYISOPRENYL-TEICHOIC ACID--PEPTIDOGLYCAN TEICHOIC ACID TRANSFERASE TAGU"/>
    <property type="match status" value="1"/>
</dbReference>
<dbReference type="InterPro" id="IPR004474">
    <property type="entry name" value="LytR_CpsA_psr"/>
</dbReference>
<evidence type="ECO:0000313" key="3">
    <source>
        <dbReference type="EMBL" id="VFB15830.1"/>
    </source>
</evidence>
<sequence length="297" mass="33095">MGKFIKAFLLTLVVLVLASLVGVFYVGASVHHQDPLDLVADLTSNKRDSLDFLLIGVDSKDKSQGKPRSDVMMLVHLNKTNKSISLISIPRDTRTKIEGRKHKEKINHAFAYGGPDLSLKTVNQLLGTQIPYYMLIDYEFVKDMVDTMGGVQVDIPMEMNYEDTTVGNSLIIHFKPGLQTLNGEDAVKFLRFRKGYKNADLGRVQAQQQFIGAFLRELKKPEQWVKAPVFLAKYQDNADSTIPLSALIQMSPILAQMGEDGLQSATLPGSPKMIDHLSYFILDEDQARNLLAAQGIL</sequence>
<comment type="similarity">
    <text evidence="1">Belongs to the LytR/CpsA/Psr (LCP) family.</text>
</comment>
<dbReference type="NCBIfam" id="TIGR00350">
    <property type="entry name" value="lytR_cpsA_psr"/>
    <property type="match status" value="1"/>
</dbReference>
<dbReference type="AlphaFoldDB" id="A0A8H2MDR3"/>
<dbReference type="PANTHER" id="PTHR33392">
    <property type="entry name" value="POLYISOPRENYL-TEICHOIC ACID--PEPTIDOGLYCAN TEICHOIC ACID TRANSFERASE TAGU"/>
    <property type="match status" value="1"/>
</dbReference>
<keyword evidence="4" id="KW-1185">Reference proteome</keyword>
<dbReference type="Pfam" id="PF03816">
    <property type="entry name" value="LytR_cpsA_psr"/>
    <property type="match status" value="1"/>
</dbReference>
<dbReference type="InterPro" id="IPR050922">
    <property type="entry name" value="LytR/CpsA/Psr_CW_biosynth"/>
</dbReference>
<protein>
    <submittedName>
        <fullName evidence="3">Transcriptional regulator yvhJ</fullName>
    </submittedName>
</protein>
<evidence type="ECO:0000256" key="1">
    <source>
        <dbReference type="ARBA" id="ARBA00006068"/>
    </source>
</evidence>
<evidence type="ECO:0000259" key="2">
    <source>
        <dbReference type="Pfam" id="PF03816"/>
    </source>
</evidence>
<dbReference type="EMBL" id="CAACYI010000001">
    <property type="protein sequence ID" value="VFB15830.1"/>
    <property type="molecule type" value="Genomic_DNA"/>
</dbReference>
<gene>
    <name evidence="3" type="primary">yvhJ_1</name>
    <name evidence="3" type="ORF">NCTC13150_00336</name>
</gene>
<evidence type="ECO:0000313" key="4">
    <source>
        <dbReference type="Proteomes" id="UP000377798"/>
    </source>
</evidence>
<proteinExistence type="inferred from homology"/>
<feature type="domain" description="Cell envelope-related transcriptional attenuator" evidence="2">
    <location>
        <begin position="68"/>
        <end position="219"/>
    </location>
</feature>
<dbReference type="Proteomes" id="UP000377798">
    <property type="component" value="Unassembled WGS sequence"/>
</dbReference>
<organism evidence="3 4">
    <name type="scientific">Urinicoccus massiliensis</name>
    <dbReference type="NCBI Taxonomy" id="1723382"/>
    <lineage>
        <taxon>Bacteria</taxon>
        <taxon>Bacillati</taxon>
        <taxon>Bacillota</taxon>
        <taxon>Tissierellia</taxon>
        <taxon>Tissierellales</taxon>
        <taxon>Peptoniphilaceae</taxon>
        <taxon>Urinicoccus</taxon>
    </lineage>
</organism>
<name>A0A8H2MDR3_9FIRM</name>
<dbReference type="Gene3D" id="3.40.630.190">
    <property type="entry name" value="LCP protein"/>
    <property type="match status" value="1"/>
</dbReference>
<accession>A0A8H2MDR3</accession>
<comment type="caution">
    <text evidence="3">The sequence shown here is derived from an EMBL/GenBank/DDBJ whole genome shotgun (WGS) entry which is preliminary data.</text>
</comment>
<reference evidence="3 4" key="1">
    <citation type="submission" date="2019-02" db="EMBL/GenBank/DDBJ databases">
        <authorList>
            <consortium name="Pathogen Informatics"/>
        </authorList>
    </citation>
    <scope>NUCLEOTIDE SEQUENCE [LARGE SCALE GENOMIC DNA]</scope>
    <source>
        <strain evidence="3 4">3012STDY7089603</strain>
    </source>
</reference>
<dbReference type="RefSeq" id="WP_072469559.1">
    <property type="nucleotide sequence ID" value="NZ_CAACYI010000001.1"/>
</dbReference>